<dbReference type="EMBL" id="JBHGCJ010000003">
    <property type="protein sequence ID" value="MFG6108721.1"/>
    <property type="molecule type" value="Genomic_DNA"/>
</dbReference>
<evidence type="ECO:0000313" key="7">
    <source>
        <dbReference type="Proteomes" id="UP001605261"/>
    </source>
</evidence>
<protein>
    <submittedName>
        <fullName evidence="6">Response regulator</fullName>
    </submittedName>
</protein>
<evidence type="ECO:0000256" key="1">
    <source>
        <dbReference type="ARBA" id="ARBA00022553"/>
    </source>
</evidence>
<evidence type="ECO:0000259" key="5">
    <source>
        <dbReference type="PROSITE" id="PS50110"/>
    </source>
</evidence>
<sequence>MTIRVIIADDHPVVRMGARALLESAGRFRVVAEAATPDELLGALERAPCDVLMTDFSMPGGSSPDGQAMLAMIRRRYTALPVVLMTMVSNVPTLRMALKNGVRAVIDKVSSVQDIPRAIDEVLAGALYISSGLRSQLCADEEHVGSLCACLSPKELEVLRLYSSGLSITQIATRLDRSISTISRQRISAMNKLGLRAESELYAFASEHGLSMSPSLAPHARLHTAA</sequence>
<dbReference type="InterPro" id="IPR036388">
    <property type="entry name" value="WH-like_DNA-bd_sf"/>
</dbReference>
<dbReference type="SMART" id="SM00421">
    <property type="entry name" value="HTH_LUXR"/>
    <property type="match status" value="1"/>
</dbReference>
<comment type="caution">
    <text evidence="6">The sequence shown here is derived from an EMBL/GenBank/DDBJ whole genome shotgun (WGS) entry which is preliminary data.</text>
</comment>
<dbReference type="InterPro" id="IPR016032">
    <property type="entry name" value="Sig_transdc_resp-reg_C-effctor"/>
</dbReference>
<dbReference type="InterPro" id="IPR000792">
    <property type="entry name" value="Tscrpt_reg_LuxR_C"/>
</dbReference>
<dbReference type="SUPFAM" id="SSF46894">
    <property type="entry name" value="C-terminal effector domain of the bipartite response regulators"/>
    <property type="match status" value="1"/>
</dbReference>
<dbReference type="PANTHER" id="PTHR43214">
    <property type="entry name" value="TWO-COMPONENT RESPONSE REGULATOR"/>
    <property type="match status" value="1"/>
</dbReference>
<proteinExistence type="predicted"/>
<dbReference type="SMART" id="SM00448">
    <property type="entry name" value="REC"/>
    <property type="match status" value="1"/>
</dbReference>
<evidence type="ECO:0000256" key="2">
    <source>
        <dbReference type="ARBA" id="ARBA00023125"/>
    </source>
</evidence>
<feature type="domain" description="HTH luxR-type" evidence="4">
    <location>
        <begin position="144"/>
        <end position="209"/>
    </location>
</feature>
<dbReference type="RefSeq" id="WP_394162061.1">
    <property type="nucleotide sequence ID" value="NZ_JBHGCJ010000003.1"/>
</dbReference>
<dbReference type="Gene3D" id="1.10.10.10">
    <property type="entry name" value="Winged helix-like DNA-binding domain superfamily/Winged helix DNA-binding domain"/>
    <property type="match status" value="1"/>
</dbReference>
<dbReference type="PANTHER" id="PTHR43214:SF17">
    <property type="entry name" value="TRANSCRIPTIONAL REGULATORY PROTEIN RCSB"/>
    <property type="match status" value="1"/>
</dbReference>
<dbReference type="Gene3D" id="3.40.50.2300">
    <property type="match status" value="1"/>
</dbReference>
<dbReference type="PRINTS" id="PR00038">
    <property type="entry name" value="HTHLUXR"/>
</dbReference>
<dbReference type="Proteomes" id="UP001605261">
    <property type="component" value="Unassembled WGS sequence"/>
</dbReference>
<dbReference type="PROSITE" id="PS50110">
    <property type="entry name" value="RESPONSE_REGULATORY"/>
    <property type="match status" value="1"/>
</dbReference>
<evidence type="ECO:0000313" key="6">
    <source>
        <dbReference type="EMBL" id="MFG6108721.1"/>
    </source>
</evidence>
<dbReference type="Pfam" id="PF00196">
    <property type="entry name" value="GerE"/>
    <property type="match status" value="1"/>
</dbReference>
<dbReference type="CDD" id="cd17535">
    <property type="entry name" value="REC_NarL-like"/>
    <property type="match status" value="1"/>
</dbReference>
<feature type="modified residue" description="4-aspartylphosphate" evidence="3">
    <location>
        <position position="55"/>
    </location>
</feature>
<dbReference type="CDD" id="cd06170">
    <property type="entry name" value="LuxR_C_like"/>
    <property type="match status" value="1"/>
</dbReference>
<evidence type="ECO:0000259" key="4">
    <source>
        <dbReference type="PROSITE" id="PS50043"/>
    </source>
</evidence>
<dbReference type="InterPro" id="IPR039420">
    <property type="entry name" value="WalR-like"/>
</dbReference>
<keyword evidence="7" id="KW-1185">Reference proteome</keyword>
<dbReference type="SUPFAM" id="SSF52172">
    <property type="entry name" value="CheY-like"/>
    <property type="match status" value="1"/>
</dbReference>
<name>A0ABW7CUT3_9GAMM</name>
<evidence type="ECO:0000256" key="3">
    <source>
        <dbReference type="PROSITE-ProRule" id="PRU00169"/>
    </source>
</evidence>
<dbReference type="InterPro" id="IPR058245">
    <property type="entry name" value="NreC/VraR/RcsB-like_REC"/>
</dbReference>
<dbReference type="InterPro" id="IPR011006">
    <property type="entry name" value="CheY-like_superfamily"/>
</dbReference>
<keyword evidence="2" id="KW-0238">DNA-binding</keyword>
<accession>A0ABW7CUT3</accession>
<feature type="domain" description="Response regulatory" evidence="5">
    <location>
        <begin position="4"/>
        <end position="123"/>
    </location>
</feature>
<dbReference type="PROSITE" id="PS50043">
    <property type="entry name" value="HTH_LUXR_2"/>
    <property type="match status" value="1"/>
</dbReference>
<gene>
    <name evidence="6" type="ORF">ACEU0G_002713</name>
</gene>
<dbReference type="InterPro" id="IPR001789">
    <property type="entry name" value="Sig_transdc_resp-reg_receiver"/>
</dbReference>
<reference evidence="6 7" key="1">
    <citation type="submission" date="2024-09" db="EMBL/GenBank/DDBJ databases">
        <authorList>
            <consortium name="All-Russian atlas of soil microorganisms"/>
            <consortium name="as a basis for the search for new antimicrobial producers and enzymes with unique properties"/>
            <person name="Sokolova E.A."/>
            <person name="Voronina E.N."/>
        </authorList>
    </citation>
    <scope>NUCLEOTIDE SEQUENCE [LARGE SCALE GENOMIC DNA]</scope>
    <source>
        <strain evidence="6 7">AF-22b-331.1</strain>
    </source>
</reference>
<keyword evidence="1 3" id="KW-0597">Phosphoprotein</keyword>
<organism evidence="6 7">
    <name type="scientific">Stenotrophomonas nematodicola</name>
    <dbReference type="NCBI Taxonomy" id="2656746"/>
    <lineage>
        <taxon>Bacteria</taxon>
        <taxon>Pseudomonadati</taxon>
        <taxon>Pseudomonadota</taxon>
        <taxon>Gammaproteobacteria</taxon>
        <taxon>Lysobacterales</taxon>
        <taxon>Lysobacteraceae</taxon>
        <taxon>Stenotrophomonas</taxon>
    </lineage>
</organism>
<dbReference type="Pfam" id="PF00072">
    <property type="entry name" value="Response_reg"/>
    <property type="match status" value="1"/>
</dbReference>